<evidence type="ECO:0008006" key="5">
    <source>
        <dbReference type="Google" id="ProtNLM"/>
    </source>
</evidence>
<comment type="similarity">
    <text evidence="1">Belongs to the inward rectifier-type potassium channel (TC 1.A.2.1) family.</text>
</comment>
<organism evidence="4">
    <name type="scientific">Odontella aurita</name>
    <dbReference type="NCBI Taxonomy" id="265563"/>
    <lineage>
        <taxon>Eukaryota</taxon>
        <taxon>Sar</taxon>
        <taxon>Stramenopiles</taxon>
        <taxon>Ochrophyta</taxon>
        <taxon>Bacillariophyta</taxon>
        <taxon>Mediophyceae</taxon>
        <taxon>Biddulphiophycidae</taxon>
        <taxon>Eupodiscales</taxon>
        <taxon>Odontellaceae</taxon>
        <taxon>Odontella</taxon>
    </lineage>
</organism>
<keyword evidence="1" id="KW-0630">Potassium</keyword>
<dbReference type="InterPro" id="IPR016449">
    <property type="entry name" value="K_chnl_inward-rec_Kir"/>
</dbReference>
<evidence type="ECO:0000313" key="4">
    <source>
        <dbReference type="EMBL" id="CAE2276414.1"/>
    </source>
</evidence>
<dbReference type="PANTHER" id="PTHR11767:SF102">
    <property type="entry name" value="INWARDLY RECTIFYING POTASSIUM CHANNEL 1, ISOFORM F"/>
    <property type="match status" value="1"/>
</dbReference>
<feature type="transmembrane region" description="Helical" evidence="3">
    <location>
        <begin position="250"/>
        <end position="275"/>
    </location>
</feature>
<name>A0A7S4NAH7_9STRA</name>
<keyword evidence="1" id="KW-0851">Voltage-gated channel</keyword>
<feature type="transmembrane region" description="Helical" evidence="3">
    <location>
        <begin position="167"/>
        <end position="192"/>
    </location>
</feature>
<keyword evidence="1" id="KW-0406">Ion transport</keyword>
<feature type="compositionally biased region" description="Basic residues" evidence="2">
    <location>
        <begin position="1"/>
        <end position="10"/>
    </location>
</feature>
<reference evidence="4" key="1">
    <citation type="submission" date="2021-01" db="EMBL/GenBank/DDBJ databases">
        <authorList>
            <person name="Corre E."/>
            <person name="Pelletier E."/>
            <person name="Niang G."/>
            <person name="Scheremetjew M."/>
            <person name="Finn R."/>
            <person name="Kale V."/>
            <person name="Holt S."/>
            <person name="Cochrane G."/>
            <person name="Meng A."/>
            <person name="Brown T."/>
            <person name="Cohen L."/>
        </authorList>
    </citation>
    <scope>NUCLEOTIDE SEQUENCE</scope>
    <source>
        <strain evidence="4">Isolate 1302-5</strain>
    </source>
</reference>
<accession>A0A7S4NAH7</accession>
<dbReference type="AlphaFoldDB" id="A0A7S4NAH7"/>
<keyword evidence="1" id="KW-0633">Potassium transport</keyword>
<evidence type="ECO:0000256" key="2">
    <source>
        <dbReference type="SAM" id="MobiDB-lite"/>
    </source>
</evidence>
<keyword evidence="3" id="KW-0472">Membrane</keyword>
<dbReference type="PANTHER" id="PTHR11767">
    <property type="entry name" value="INWARD RECTIFIER POTASSIUM CHANNEL"/>
    <property type="match status" value="1"/>
</dbReference>
<dbReference type="Gene3D" id="1.10.287.70">
    <property type="match status" value="1"/>
</dbReference>
<proteinExistence type="inferred from homology"/>
<gene>
    <name evidence="4" type="ORF">OAUR00152_LOCUS35114</name>
</gene>
<keyword evidence="1" id="KW-0407">Ion channel</keyword>
<dbReference type="GO" id="GO:0005886">
    <property type="term" value="C:plasma membrane"/>
    <property type="evidence" value="ECO:0007669"/>
    <property type="project" value="TreeGrafter"/>
</dbReference>
<dbReference type="EMBL" id="HBKQ01050891">
    <property type="protein sequence ID" value="CAE2276414.1"/>
    <property type="molecule type" value="Transcribed_RNA"/>
</dbReference>
<dbReference type="GO" id="GO:0034765">
    <property type="term" value="P:regulation of monoatomic ion transmembrane transport"/>
    <property type="evidence" value="ECO:0007669"/>
    <property type="project" value="TreeGrafter"/>
</dbReference>
<protein>
    <recommendedName>
        <fullName evidence="5">Potassium channel domain-containing protein</fullName>
    </recommendedName>
</protein>
<dbReference type="GO" id="GO:0034702">
    <property type="term" value="C:monoatomic ion channel complex"/>
    <property type="evidence" value="ECO:0007669"/>
    <property type="project" value="UniProtKB-KW"/>
</dbReference>
<dbReference type="GO" id="GO:0005242">
    <property type="term" value="F:inward rectifier potassium channel activity"/>
    <property type="evidence" value="ECO:0007669"/>
    <property type="project" value="InterPro"/>
</dbReference>
<evidence type="ECO:0000256" key="3">
    <source>
        <dbReference type="SAM" id="Phobius"/>
    </source>
</evidence>
<evidence type="ECO:0000256" key="1">
    <source>
        <dbReference type="RuleBase" id="RU003822"/>
    </source>
</evidence>
<keyword evidence="3" id="KW-1133">Transmembrane helix</keyword>
<comment type="subcellular location">
    <subcellularLocation>
        <location evidence="1">Membrane</location>
        <topology evidence="1">Multi-pass membrane protein</topology>
    </subcellularLocation>
</comment>
<feature type="compositionally biased region" description="Basic and acidic residues" evidence="2">
    <location>
        <begin position="11"/>
        <end position="20"/>
    </location>
</feature>
<sequence>MAKRKKRVRKKESGVEGNEHEGLLWVQEVQVRRAKERRPMANLTRWKKRLGVKAKAEEVIVHKEGLSADHVTHDDEFLDGTDATETPKASAASAIAATPGSCASFGEDYDSDDEDERRQFTVSRNNLHASIFERLFSYCRLDDVDEYSYRPSKLFTIYINWTFRRGFMVVFTSFLFIFFVINVVFALLMWWAGNMNPQCIVVSGEDFGYNPDTKFADAFSLSWTTFTTVGYGMIYTATGSDYADQQEQCIFLVFLSTTESFVGLLYAGMCAAILFGKVGRIQSHAQVKFSNSICIQVGLPMPVAVEEPDTPKASPKRVEIEDTPQVRARFFAYVHGTC</sequence>
<keyword evidence="1" id="KW-0813">Transport</keyword>
<dbReference type="GO" id="GO:1990573">
    <property type="term" value="P:potassium ion import across plasma membrane"/>
    <property type="evidence" value="ECO:0007669"/>
    <property type="project" value="TreeGrafter"/>
</dbReference>
<dbReference type="SUPFAM" id="SSF81324">
    <property type="entry name" value="Voltage-gated potassium channels"/>
    <property type="match status" value="1"/>
</dbReference>
<feature type="region of interest" description="Disordered" evidence="2">
    <location>
        <begin position="1"/>
        <end position="20"/>
    </location>
</feature>
<keyword evidence="1 3" id="KW-0812">Transmembrane</keyword>